<dbReference type="SUPFAM" id="SSF46785">
    <property type="entry name" value="Winged helix' DNA-binding domain"/>
    <property type="match status" value="1"/>
</dbReference>
<dbReference type="EMBL" id="AGBB01000034">
    <property type="protein sequence ID" value="EGY80460.1"/>
    <property type="molecule type" value="Genomic_DNA"/>
</dbReference>
<accession>G4D229</accession>
<evidence type="ECO:0000256" key="3">
    <source>
        <dbReference type="ARBA" id="ARBA00023163"/>
    </source>
</evidence>
<dbReference type="InterPro" id="IPR036390">
    <property type="entry name" value="WH_DNA-bd_sf"/>
</dbReference>
<dbReference type="SMART" id="SM00345">
    <property type="entry name" value="HTH_GNTR"/>
    <property type="match status" value="1"/>
</dbReference>
<dbReference type="Gene3D" id="1.10.10.10">
    <property type="entry name" value="Winged helix-like DNA-binding domain superfamily/Winged helix DNA-binding domain"/>
    <property type="match status" value="1"/>
</dbReference>
<protein>
    <submittedName>
        <fullName evidence="5">GntR family transcriptional regulator</fullName>
    </submittedName>
</protein>
<organism evidence="5 6">
    <name type="scientific">Peptoniphilus indolicus ATCC 29427</name>
    <dbReference type="NCBI Taxonomy" id="997350"/>
    <lineage>
        <taxon>Bacteria</taxon>
        <taxon>Bacillati</taxon>
        <taxon>Bacillota</taxon>
        <taxon>Tissierellia</taxon>
        <taxon>Tissierellales</taxon>
        <taxon>Peptoniphilaceae</taxon>
        <taxon>Peptoniphilus</taxon>
    </lineage>
</organism>
<evidence type="ECO:0000313" key="5">
    <source>
        <dbReference type="EMBL" id="EGY80460.1"/>
    </source>
</evidence>
<dbReference type="PANTHER" id="PTHR38445:SF10">
    <property type="entry name" value="GNTR-FAMILY TRANSCRIPTIONAL REGULATOR"/>
    <property type="match status" value="1"/>
</dbReference>
<comment type="caution">
    <text evidence="5">The sequence shown here is derived from an EMBL/GenBank/DDBJ whole genome shotgun (WGS) entry which is preliminary data.</text>
</comment>
<proteinExistence type="predicted"/>
<dbReference type="AlphaFoldDB" id="G4D229"/>
<gene>
    <name evidence="5" type="ORF">HMPREF9129_0459</name>
</gene>
<feature type="domain" description="HTH gntR-type" evidence="4">
    <location>
        <begin position="17"/>
        <end position="85"/>
    </location>
</feature>
<dbReference type="PATRIC" id="fig|997350.3.peg.445"/>
<dbReference type="InterPro" id="IPR036388">
    <property type="entry name" value="WH-like_DNA-bd_sf"/>
</dbReference>
<dbReference type="PANTHER" id="PTHR38445">
    <property type="entry name" value="HTH-TYPE TRANSCRIPTIONAL REPRESSOR YTRA"/>
    <property type="match status" value="1"/>
</dbReference>
<dbReference type="STRING" id="997350.HMPREF9129_0459"/>
<evidence type="ECO:0000256" key="2">
    <source>
        <dbReference type="ARBA" id="ARBA00023125"/>
    </source>
</evidence>
<dbReference type="GO" id="GO:0003677">
    <property type="term" value="F:DNA binding"/>
    <property type="evidence" value="ECO:0007669"/>
    <property type="project" value="UniProtKB-KW"/>
</dbReference>
<dbReference type="GO" id="GO:0003700">
    <property type="term" value="F:DNA-binding transcription factor activity"/>
    <property type="evidence" value="ECO:0007669"/>
    <property type="project" value="InterPro"/>
</dbReference>
<keyword evidence="3" id="KW-0804">Transcription</keyword>
<evidence type="ECO:0000259" key="4">
    <source>
        <dbReference type="PROSITE" id="PS50949"/>
    </source>
</evidence>
<dbReference type="CDD" id="cd07377">
    <property type="entry name" value="WHTH_GntR"/>
    <property type="match status" value="1"/>
</dbReference>
<reference evidence="5 6" key="1">
    <citation type="submission" date="2011-06" db="EMBL/GenBank/DDBJ databases">
        <authorList>
            <person name="Muzny D."/>
            <person name="Qin X."/>
            <person name="Deng J."/>
            <person name="Jiang H."/>
            <person name="Liu Y."/>
            <person name="Qu J."/>
            <person name="Song X.-Z."/>
            <person name="Zhang L."/>
            <person name="Thornton R."/>
            <person name="Coyle M."/>
            <person name="Francisco L."/>
            <person name="Jackson L."/>
            <person name="Javaid M."/>
            <person name="Korchina V."/>
            <person name="Kovar C."/>
            <person name="Mata R."/>
            <person name="Mathew T."/>
            <person name="Ngo R."/>
            <person name="Nguyen L."/>
            <person name="Nguyen N."/>
            <person name="Okwuonu G."/>
            <person name="Ongeri F."/>
            <person name="Pham C."/>
            <person name="Simmons D."/>
            <person name="Wilczek-Boney K."/>
            <person name="Hale W."/>
            <person name="Jakkamsetti A."/>
            <person name="Pham P."/>
            <person name="Ruth R."/>
            <person name="San Lucas F."/>
            <person name="Warren J."/>
            <person name="Zhang J."/>
            <person name="Zhao Z."/>
            <person name="Zhou C."/>
            <person name="Zhu D."/>
            <person name="Lee S."/>
            <person name="Bess C."/>
            <person name="Blankenburg K."/>
            <person name="Forbes L."/>
            <person name="Fu Q."/>
            <person name="Gubbala S."/>
            <person name="Hirani K."/>
            <person name="Jayaseelan J.C."/>
            <person name="Lara F."/>
            <person name="Munidasa M."/>
            <person name="Palculict T."/>
            <person name="Patil S."/>
            <person name="Pu L.-L."/>
            <person name="Saada N."/>
            <person name="Tang L."/>
            <person name="Weissenberger G."/>
            <person name="Zhu Y."/>
            <person name="Hemphill L."/>
            <person name="Shang Y."/>
            <person name="Youmans B."/>
            <person name="Ayvaz T."/>
            <person name="Ross M."/>
            <person name="Santibanez J."/>
            <person name="Aqrawi P."/>
            <person name="Gross S."/>
            <person name="Joshi V."/>
            <person name="Fowler G."/>
            <person name="Nazareth L."/>
            <person name="Reid J."/>
            <person name="Worley K."/>
            <person name="Petrosino J."/>
            <person name="Highlander S."/>
            <person name="Gibbs R."/>
        </authorList>
    </citation>
    <scope>NUCLEOTIDE SEQUENCE [LARGE SCALE GENOMIC DNA]</scope>
    <source>
        <strain evidence="5 6">ATCC 29427</strain>
    </source>
</reference>
<keyword evidence="6" id="KW-1185">Reference proteome</keyword>
<dbReference type="InterPro" id="IPR000524">
    <property type="entry name" value="Tscrpt_reg_HTH_GntR"/>
</dbReference>
<keyword evidence="2" id="KW-0238">DNA-binding</keyword>
<keyword evidence="1" id="KW-0805">Transcription regulation</keyword>
<dbReference type="HOGENOM" id="CLU_017584_10_0_9"/>
<evidence type="ECO:0000313" key="6">
    <source>
        <dbReference type="Proteomes" id="UP000003422"/>
    </source>
</evidence>
<dbReference type="Proteomes" id="UP000003422">
    <property type="component" value="Unassembled WGS sequence"/>
</dbReference>
<dbReference type="Pfam" id="PF00392">
    <property type="entry name" value="GntR"/>
    <property type="match status" value="1"/>
</dbReference>
<name>G4D229_9FIRM</name>
<dbReference type="eggNOG" id="COG1725">
    <property type="taxonomic scope" value="Bacteria"/>
</dbReference>
<dbReference type="PROSITE" id="PS50949">
    <property type="entry name" value="HTH_GNTR"/>
    <property type="match status" value="1"/>
</dbReference>
<sequence length="132" mass="15559">MINQFTWRDYMEFTQDKPIFQQVAEFIENQILDGLLLPDEQTPSTNEFQKIYEINPATARKGLNILVDEGIIYKKRGMGMYVSENAKEIILNKRQEEFFNTHIPQIIKELKRINITPAQLALEIEKRQKEGK</sequence>
<evidence type="ECO:0000256" key="1">
    <source>
        <dbReference type="ARBA" id="ARBA00023015"/>
    </source>
</evidence>